<sequence>MTATGSIRRLAIGSESLERPVWWGVVGALIVGYGAVPIVGGGFATPRTYVLAIGVLSALAAIARGVTAGGFLACVALAFGPLGGALVGVNECAPGPQSDVLGRAVPVEALGGSIPASIGVALAAALAIGVAAVLLGELGRLLRGDR</sequence>
<protein>
    <submittedName>
        <fullName evidence="2">Uncharacterized protein</fullName>
    </submittedName>
</protein>
<keyword evidence="3" id="KW-1185">Reference proteome</keyword>
<organism evidence="2 3">
    <name type="scientific">Halopenitus salinus</name>
    <dbReference type="NCBI Taxonomy" id="1198295"/>
    <lineage>
        <taxon>Archaea</taxon>
        <taxon>Methanobacteriati</taxon>
        <taxon>Methanobacteriota</taxon>
        <taxon>Stenosarchaea group</taxon>
        <taxon>Halobacteria</taxon>
        <taxon>Halobacteriales</taxon>
        <taxon>Haloferacaceae</taxon>
        <taxon>Halopenitus</taxon>
    </lineage>
</organism>
<keyword evidence="1" id="KW-0472">Membrane</keyword>
<evidence type="ECO:0000256" key="1">
    <source>
        <dbReference type="SAM" id="Phobius"/>
    </source>
</evidence>
<feature type="transmembrane region" description="Helical" evidence="1">
    <location>
        <begin position="109"/>
        <end position="136"/>
    </location>
</feature>
<feature type="transmembrane region" description="Helical" evidence="1">
    <location>
        <begin position="70"/>
        <end position="89"/>
    </location>
</feature>
<dbReference type="EMBL" id="JBHSXL010000003">
    <property type="protein sequence ID" value="MFC6891833.1"/>
    <property type="molecule type" value="Genomic_DNA"/>
</dbReference>
<dbReference type="RefSeq" id="WP_379740830.1">
    <property type="nucleotide sequence ID" value="NZ_JBHSVN010000001.1"/>
</dbReference>
<proteinExistence type="predicted"/>
<feature type="transmembrane region" description="Helical" evidence="1">
    <location>
        <begin position="46"/>
        <end position="63"/>
    </location>
</feature>
<keyword evidence="1" id="KW-1133">Transmembrane helix</keyword>
<accession>A0ABD5URR4</accession>
<keyword evidence="1" id="KW-0812">Transmembrane</keyword>
<reference evidence="2 3" key="1">
    <citation type="journal article" date="2019" name="Int. J. Syst. Evol. Microbiol.">
        <title>The Global Catalogue of Microorganisms (GCM) 10K type strain sequencing project: providing services to taxonomists for standard genome sequencing and annotation.</title>
        <authorList>
            <consortium name="The Broad Institute Genomics Platform"/>
            <consortium name="The Broad Institute Genome Sequencing Center for Infectious Disease"/>
            <person name="Wu L."/>
            <person name="Ma J."/>
        </authorList>
    </citation>
    <scope>NUCLEOTIDE SEQUENCE [LARGE SCALE GENOMIC DNA]</scope>
    <source>
        <strain evidence="2 3">SKJ47</strain>
    </source>
</reference>
<gene>
    <name evidence="2" type="ORF">ACFQE9_04270</name>
</gene>
<evidence type="ECO:0000313" key="3">
    <source>
        <dbReference type="Proteomes" id="UP001596296"/>
    </source>
</evidence>
<name>A0ABD5URR4_9EURY</name>
<comment type="caution">
    <text evidence="2">The sequence shown here is derived from an EMBL/GenBank/DDBJ whole genome shotgun (WGS) entry which is preliminary data.</text>
</comment>
<feature type="transmembrane region" description="Helical" evidence="1">
    <location>
        <begin position="21"/>
        <end position="40"/>
    </location>
</feature>
<dbReference type="Proteomes" id="UP001596296">
    <property type="component" value="Unassembled WGS sequence"/>
</dbReference>
<evidence type="ECO:0000313" key="2">
    <source>
        <dbReference type="EMBL" id="MFC6891833.1"/>
    </source>
</evidence>
<dbReference type="AlphaFoldDB" id="A0ABD5URR4"/>